<evidence type="ECO:0000259" key="1">
    <source>
        <dbReference type="PROSITE" id="PS50157"/>
    </source>
</evidence>
<proteinExistence type="predicted"/>
<reference evidence="2 3" key="1">
    <citation type="submission" date="2016-03" db="EMBL/GenBank/DDBJ databases">
        <authorList>
            <person name="Ploux O."/>
        </authorList>
    </citation>
    <scope>NUCLEOTIDE SEQUENCE [LARGE SCALE GENOMIC DNA]</scope>
    <source>
        <strain evidence="2 3">R0</strain>
    </source>
</reference>
<name>A0A150WRH0_BDEBC</name>
<dbReference type="AlphaFoldDB" id="A0A150WRH0"/>
<dbReference type="EMBL" id="LUKE01000001">
    <property type="protein sequence ID" value="KYG66924.1"/>
    <property type="molecule type" value="Genomic_DNA"/>
</dbReference>
<dbReference type="InterPro" id="IPR013087">
    <property type="entry name" value="Znf_C2H2_type"/>
</dbReference>
<evidence type="ECO:0000313" key="3">
    <source>
        <dbReference type="Proteomes" id="UP000075320"/>
    </source>
</evidence>
<comment type="caution">
    <text evidence="2">The sequence shown here is derived from an EMBL/GenBank/DDBJ whole genome shotgun (WGS) entry which is preliminary data.</text>
</comment>
<accession>A0A150WRH0</accession>
<gene>
    <name evidence="2" type="ORF">AZI86_07820</name>
</gene>
<dbReference type="Proteomes" id="UP000075320">
    <property type="component" value="Unassembled WGS sequence"/>
</dbReference>
<evidence type="ECO:0000313" key="2">
    <source>
        <dbReference type="EMBL" id="KYG66924.1"/>
    </source>
</evidence>
<sequence length="325" mass="35731">MRWVRSTSVFLSLLIMTIGSTFIYSSISGANQFEDISENPEMPKVYRVRNGVRKEISSNSNKSDIMEMLPSWKGCSRNLSSTDTYRFECADCSVTFTLSEGAENGGHSNSTHTGSRPLGQLLTHLEGVPYTIVNGALELTYEAADTAGEVTLNVHWTLPHPPYSVSQDITIYAYVPDLLNMTGNSSLITWNNINSHPGDGYYMTELAGEALLDALSTYKWHAENVLSIPPGSIVIPNSEGASLKYGGLFDIFKNYTHTHCTHRLGDDVDIGMALFNSSSYKADLLNTLDAALVAFDYSYPKASESPDASPAEQAVTGYHWHAHFE</sequence>
<protein>
    <recommendedName>
        <fullName evidence="1">C2H2-type domain-containing protein</fullName>
    </recommendedName>
</protein>
<keyword evidence="3" id="KW-1185">Reference proteome</keyword>
<dbReference type="PROSITE" id="PS50157">
    <property type="entry name" value="ZINC_FINGER_C2H2_2"/>
    <property type="match status" value="1"/>
</dbReference>
<feature type="domain" description="C2H2-type" evidence="1">
    <location>
        <begin position="87"/>
        <end position="117"/>
    </location>
</feature>
<organism evidence="2 3">
    <name type="scientific">Bdellovibrio bacteriovorus</name>
    <dbReference type="NCBI Taxonomy" id="959"/>
    <lineage>
        <taxon>Bacteria</taxon>
        <taxon>Pseudomonadati</taxon>
        <taxon>Bdellovibrionota</taxon>
        <taxon>Bdellovibrionia</taxon>
        <taxon>Bdellovibrionales</taxon>
        <taxon>Pseudobdellovibrionaceae</taxon>
        <taxon>Bdellovibrio</taxon>
    </lineage>
</organism>